<evidence type="ECO:0000313" key="3">
    <source>
        <dbReference type="EMBL" id="NQV64482.1"/>
    </source>
</evidence>
<reference evidence="3" key="1">
    <citation type="submission" date="2020-05" db="EMBL/GenBank/DDBJ databases">
        <title>Sulfur intermediates as new biogeochemical hubs in an aquatic model microbial ecosystem.</title>
        <authorList>
            <person name="Vigneron A."/>
        </authorList>
    </citation>
    <scope>NUCLEOTIDE SEQUENCE</scope>
    <source>
        <strain evidence="3">Bin.250</strain>
    </source>
</reference>
<organism evidence="3 4">
    <name type="scientific">SAR86 cluster bacterium</name>
    <dbReference type="NCBI Taxonomy" id="2030880"/>
    <lineage>
        <taxon>Bacteria</taxon>
        <taxon>Pseudomonadati</taxon>
        <taxon>Pseudomonadota</taxon>
        <taxon>Gammaproteobacteria</taxon>
        <taxon>SAR86 cluster</taxon>
    </lineage>
</organism>
<sequence>MSSCLTTCLGTYFQITSTLASSRRCTATPAVCAGLHGSGKFGSKIVFNPILSFAVHTSGVHNITTTRLVEINRQPIELFKILKFEGLVGSGGEAKVVIQDGQVRLNGKVETQKSKKILSGDVIEFREDTLNILLKAPPPETDISE</sequence>
<dbReference type="InterPro" id="IPR002942">
    <property type="entry name" value="S4_RNA-bd"/>
</dbReference>
<dbReference type="CDD" id="cd00165">
    <property type="entry name" value="S4"/>
    <property type="match status" value="1"/>
</dbReference>
<dbReference type="EMBL" id="JABMOJ010000137">
    <property type="protein sequence ID" value="NQV64482.1"/>
    <property type="molecule type" value="Genomic_DNA"/>
</dbReference>
<evidence type="ECO:0000256" key="1">
    <source>
        <dbReference type="PROSITE-ProRule" id="PRU00182"/>
    </source>
</evidence>
<name>A0A972VWP3_9GAMM</name>
<dbReference type="AlphaFoldDB" id="A0A972VWP3"/>
<evidence type="ECO:0000259" key="2">
    <source>
        <dbReference type="SMART" id="SM00363"/>
    </source>
</evidence>
<dbReference type="Pfam" id="PF13275">
    <property type="entry name" value="S4_2"/>
    <property type="match status" value="1"/>
</dbReference>
<dbReference type="Gene3D" id="3.10.290.10">
    <property type="entry name" value="RNA-binding S4 domain"/>
    <property type="match status" value="1"/>
</dbReference>
<comment type="caution">
    <text evidence="3">The sequence shown here is derived from an EMBL/GenBank/DDBJ whole genome shotgun (WGS) entry which is preliminary data.</text>
</comment>
<gene>
    <name evidence="3" type="ORF">HQ497_03865</name>
</gene>
<proteinExistence type="predicted"/>
<evidence type="ECO:0000313" key="4">
    <source>
        <dbReference type="Proteomes" id="UP000754644"/>
    </source>
</evidence>
<dbReference type="SMART" id="SM00363">
    <property type="entry name" value="S4"/>
    <property type="match status" value="1"/>
</dbReference>
<dbReference type="SUPFAM" id="SSF55174">
    <property type="entry name" value="Alpha-L RNA-binding motif"/>
    <property type="match status" value="1"/>
</dbReference>
<keyword evidence="1" id="KW-0694">RNA-binding</keyword>
<protein>
    <submittedName>
        <fullName evidence="3">RNA-binding S4 domain-containing protein</fullName>
    </submittedName>
</protein>
<dbReference type="InterPro" id="IPR036986">
    <property type="entry name" value="S4_RNA-bd_sf"/>
</dbReference>
<accession>A0A972VWP3</accession>
<dbReference type="PROSITE" id="PS50889">
    <property type="entry name" value="S4"/>
    <property type="match status" value="1"/>
</dbReference>
<dbReference type="GO" id="GO:0003723">
    <property type="term" value="F:RNA binding"/>
    <property type="evidence" value="ECO:0007669"/>
    <property type="project" value="UniProtKB-KW"/>
</dbReference>
<dbReference type="Proteomes" id="UP000754644">
    <property type="component" value="Unassembled WGS sequence"/>
</dbReference>
<feature type="domain" description="RNA-binding S4" evidence="2">
    <location>
        <begin position="76"/>
        <end position="138"/>
    </location>
</feature>